<feature type="non-terminal residue" evidence="1">
    <location>
        <position position="1"/>
    </location>
</feature>
<evidence type="ECO:0000313" key="1">
    <source>
        <dbReference type="EMBL" id="EJX02023.1"/>
    </source>
</evidence>
<organism evidence="1">
    <name type="scientific">gut metagenome</name>
    <dbReference type="NCBI Taxonomy" id="749906"/>
    <lineage>
        <taxon>unclassified sequences</taxon>
        <taxon>metagenomes</taxon>
        <taxon>organismal metagenomes</taxon>
    </lineage>
</organism>
<sequence length="76" mass="8911">NETTRKIYLNRQNQLMVASYNKNATDNNGGILRFYSISDAGNKVELFKDTDEKEAERIWEFKGFGRIVDIKYKESK</sequence>
<protein>
    <submittedName>
        <fullName evidence="1">Uncharacterized protein</fullName>
    </submittedName>
</protein>
<accession>J9GJ44</accession>
<dbReference type="EMBL" id="AMCI01002719">
    <property type="protein sequence ID" value="EJX02023.1"/>
    <property type="molecule type" value="Genomic_DNA"/>
</dbReference>
<gene>
    <name evidence="1" type="ORF">EVA_09871</name>
</gene>
<proteinExistence type="predicted"/>
<reference evidence="1" key="1">
    <citation type="journal article" date="2012" name="PLoS ONE">
        <title>Gene sets for utilization of primary and secondary nutrition supplies in the distal gut of endangered iberian lynx.</title>
        <authorList>
            <person name="Alcaide M."/>
            <person name="Messina E."/>
            <person name="Richter M."/>
            <person name="Bargiela R."/>
            <person name="Peplies J."/>
            <person name="Huws S.A."/>
            <person name="Newbold C.J."/>
            <person name="Golyshin P.N."/>
            <person name="Simon M.A."/>
            <person name="Lopez G."/>
            <person name="Yakimov M.M."/>
            <person name="Ferrer M."/>
        </authorList>
    </citation>
    <scope>NUCLEOTIDE SEQUENCE</scope>
</reference>
<comment type="caution">
    <text evidence="1">The sequence shown here is derived from an EMBL/GenBank/DDBJ whole genome shotgun (WGS) entry which is preliminary data.</text>
</comment>
<name>J9GJ44_9ZZZZ</name>
<dbReference type="AlphaFoldDB" id="J9GJ44"/>